<keyword evidence="3" id="KW-1185">Reference proteome</keyword>
<accession>A0A915MN51</accession>
<organism evidence="3 4">
    <name type="scientific">Meloidogyne javanica</name>
    <name type="common">Root-knot nematode worm</name>
    <dbReference type="NCBI Taxonomy" id="6303"/>
    <lineage>
        <taxon>Eukaryota</taxon>
        <taxon>Metazoa</taxon>
        <taxon>Ecdysozoa</taxon>
        <taxon>Nematoda</taxon>
        <taxon>Chromadorea</taxon>
        <taxon>Rhabditida</taxon>
        <taxon>Tylenchina</taxon>
        <taxon>Tylenchomorpha</taxon>
        <taxon>Tylenchoidea</taxon>
        <taxon>Meloidogynidae</taxon>
        <taxon>Meloidogyninae</taxon>
        <taxon>Meloidogyne</taxon>
        <taxon>Meloidogyne incognita group</taxon>
    </lineage>
</organism>
<evidence type="ECO:0000256" key="1">
    <source>
        <dbReference type="ARBA" id="ARBA00004123"/>
    </source>
</evidence>
<name>A0A915MN51_MELJA</name>
<dbReference type="Proteomes" id="UP000887561">
    <property type="component" value="Unplaced"/>
</dbReference>
<sequence>MGRKSMLTDEEKGQIKAFKEFGLSNREIGRRLKRHHDVVARYLSLYHASRSTANWLQENNIATLKWP</sequence>
<dbReference type="InterPro" id="IPR025246">
    <property type="entry name" value="IS30-like_HTH"/>
</dbReference>
<dbReference type="GO" id="GO:0005634">
    <property type="term" value="C:nucleus"/>
    <property type="evidence" value="ECO:0007669"/>
    <property type="project" value="UniProtKB-SubCell"/>
</dbReference>
<dbReference type="InterPro" id="IPR009057">
    <property type="entry name" value="Homeodomain-like_sf"/>
</dbReference>
<evidence type="ECO:0000313" key="4">
    <source>
        <dbReference type="WBParaSite" id="scaffold46104_cov526.g24519"/>
    </source>
</evidence>
<dbReference type="Pfam" id="PF13936">
    <property type="entry name" value="HTH_38"/>
    <property type="match status" value="1"/>
</dbReference>
<evidence type="ECO:0000313" key="3">
    <source>
        <dbReference type="Proteomes" id="UP000887561"/>
    </source>
</evidence>
<dbReference type="Gene3D" id="1.10.10.60">
    <property type="entry name" value="Homeodomain-like"/>
    <property type="match status" value="1"/>
</dbReference>
<feature type="domain" description="Transposase IS30-like HTH" evidence="2">
    <location>
        <begin position="7"/>
        <end position="42"/>
    </location>
</feature>
<dbReference type="WBParaSite" id="scaffold46104_cov526.g24519">
    <property type="protein sequence ID" value="scaffold46104_cov526.g24519"/>
    <property type="gene ID" value="scaffold46104_cov526.g24519"/>
</dbReference>
<comment type="subcellular location">
    <subcellularLocation>
        <location evidence="1">Nucleus</location>
    </subcellularLocation>
</comment>
<evidence type="ECO:0000259" key="2">
    <source>
        <dbReference type="Pfam" id="PF13936"/>
    </source>
</evidence>
<proteinExistence type="predicted"/>
<reference evidence="4" key="1">
    <citation type="submission" date="2022-11" db="UniProtKB">
        <authorList>
            <consortium name="WormBaseParasite"/>
        </authorList>
    </citation>
    <scope>IDENTIFICATION</scope>
</reference>
<dbReference type="AlphaFoldDB" id="A0A915MN51"/>
<dbReference type="SUPFAM" id="SSF46689">
    <property type="entry name" value="Homeodomain-like"/>
    <property type="match status" value="1"/>
</dbReference>
<protein>
    <submittedName>
        <fullName evidence="4">Transposase IS30-like HTH domain-containing protein</fullName>
    </submittedName>
</protein>